<dbReference type="EMBL" id="MNBE01000653">
    <property type="protein sequence ID" value="OKO99851.1"/>
    <property type="molecule type" value="Genomic_DNA"/>
</dbReference>
<evidence type="ECO:0000313" key="3">
    <source>
        <dbReference type="Proteomes" id="UP000186955"/>
    </source>
</evidence>
<feature type="region of interest" description="Disordered" evidence="1">
    <location>
        <begin position="45"/>
        <end position="108"/>
    </location>
</feature>
<proteinExistence type="predicted"/>
<dbReference type="Proteomes" id="UP000186955">
    <property type="component" value="Unassembled WGS sequence"/>
</dbReference>
<sequence length="108" mass="12212">MEAARGFVERFWIVDTNAHSGVTAHKDQEHRESKNRWLDFAYGGARASDRARTSPPKETDLMDTVEDEMEASKVLTLNPKTKKGPEPQEKTVSKHGPPETVLTRHLLD</sequence>
<feature type="compositionally biased region" description="Basic and acidic residues" evidence="1">
    <location>
        <begin position="47"/>
        <end position="60"/>
    </location>
</feature>
<gene>
    <name evidence="2" type="ORF">PENSUB_8068</name>
</gene>
<organism evidence="2 3">
    <name type="scientific">Penicillium subrubescens</name>
    <dbReference type="NCBI Taxonomy" id="1316194"/>
    <lineage>
        <taxon>Eukaryota</taxon>
        <taxon>Fungi</taxon>
        <taxon>Dikarya</taxon>
        <taxon>Ascomycota</taxon>
        <taxon>Pezizomycotina</taxon>
        <taxon>Eurotiomycetes</taxon>
        <taxon>Eurotiomycetidae</taxon>
        <taxon>Eurotiales</taxon>
        <taxon>Aspergillaceae</taxon>
        <taxon>Penicillium</taxon>
    </lineage>
</organism>
<dbReference type="AlphaFoldDB" id="A0A1Q5TI00"/>
<name>A0A1Q5TI00_9EURO</name>
<reference evidence="2 3" key="1">
    <citation type="submission" date="2016-10" db="EMBL/GenBank/DDBJ databases">
        <title>Genome sequence of the ascomycete fungus Penicillium subrubescens.</title>
        <authorList>
            <person name="De Vries R.P."/>
            <person name="Peng M."/>
            <person name="Dilokpimol A."/>
            <person name="Hilden K."/>
            <person name="Makela M.R."/>
            <person name="Grigoriev I."/>
            <person name="Riley R."/>
            <person name="Granchi Z."/>
        </authorList>
    </citation>
    <scope>NUCLEOTIDE SEQUENCE [LARGE SCALE GENOMIC DNA]</scope>
    <source>
        <strain evidence="2 3">CBS 132785</strain>
    </source>
</reference>
<evidence type="ECO:0000313" key="2">
    <source>
        <dbReference type="EMBL" id="OKO99851.1"/>
    </source>
</evidence>
<protein>
    <submittedName>
        <fullName evidence="2">Uncharacterized protein</fullName>
    </submittedName>
</protein>
<keyword evidence="3" id="KW-1185">Reference proteome</keyword>
<comment type="caution">
    <text evidence="2">The sequence shown here is derived from an EMBL/GenBank/DDBJ whole genome shotgun (WGS) entry which is preliminary data.</text>
</comment>
<feature type="compositionally biased region" description="Basic and acidic residues" evidence="1">
    <location>
        <begin position="83"/>
        <end position="92"/>
    </location>
</feature>
<accession>A0A1Q5TI00</accession>
<evidence type="ECO:0000256" key="1">
    <source>
        <dbReference type="SAM" id="MobiDB-lite"/>
    </source>
</evidence>